<feature type="domain" description="Glutaredoxin" evidence="3">
    <location>
        <begin position="4"/>
        <end position="57"/>
    </location>
</feature>
<evidence type="ECO:0000259" key="3">
    <source>
        <dbReference type="Pfam" id="PF00462"/>
    </source>
</evidence>
<dbReference type="EMBL" id="JAUFSA010000005">
    <property type="protein sequence ID" value="MDP7739347.1"/>
    <property type="molecule type" value="Genomic_DNA"/>
</dbReference>
<protein>
    <recommendedName>
        <fullName evidence="2">Glutaredoxin-like protein NrdH</fullName>
    </recommendedName>
</protein>
<dbReference type="InterPro" id="IPR011909">
    <property type="entry name" value="GlrX_NrdH"/>
</dbReference>
<evidence type="ECO:0000313" key="4">
    <source>
        <dbReference type="EMBL" id="MDP7739347.1"/>
    </source>
</evidence>
<evidence type="ECO:0000256" key="1">
    <source>
        <dbReference type="ARBA" id="ARBA00002292"/>
    </source>
</evidence>
<dbReference type="SUPFAM" id="SSF52833">
    <property type="entry name" value="Thioredoxin-like"/>
    <property type="match status" value="1"/>
</dbReference>
<dbReference type="Pfam" id="PF00462">
    <property type="entry name" value="Glutaredoxin"/>
    <property type="match status" value="1"/>
</dbReference>
<dbReference type="InterPro" id="IPR002109">
    <property type="entry name" value="Glutaredoxin"/>
</dbReference>
<dbReference type="CDD" id="cd02976">
    <property type="entry name" value="NrdH"/>
    <property type="match status" value="1"/>
</dbReference>
<name>A0AAJ1SFI0_9MYCO</name>
<sequence length="76" mass="8626">MRQITVYTKPACAQCGATFKVLDKAGINYRKIDVTQNQEAREYVMGLGYLAMPVVYLSADEHWSGFRPDRLKRIAA</sequence>
<gene>
    <name evidence="4" type="primary">nrdH</name>
    <name evidence="4" type="ORF">QXL92_31940</name>
</gene>
<proteinExistence type="predicted"/>
<dbReference type="NCBIfam" id="TIGR02194">
    <property type="entry name" value="GlrX_NrdH"/>
    <property type="match status" value="1"/>
</dbReference>
<evidence type="ECO:0000313" key="5">
    <source>
        <dbReference type="Proteomes" id="UP001229081"/>
    </source>
</evidence>
<dbReference type="RefSeq" id="WP_306255849.1">
    <property type="nucleotide sequence ID" value="NZ_JAUFSA010000005.1"/>
</dbReference>
<dbReference type="AlphaFoldDB" id="A0AAJ1SFI0"/>
<dbReference type="Gene3D" id="3.40.30.10">
    <property type="entry name" value="Glutaredoxin"/>
    <property type="match status" value="1"/>
</dbReference>
<reference evidence="4" key="1">
    <citation type="submission" date="2023-06" db="EMBL/GenBank/DDBJ databases">
        <title>Identification of two novel mycobacterium reveal diversities and complexities of Mycobacterium gordonae clade.</title>
        <authorList>
            <person name="Matsumoto Y."/>
            <person name="Nakamura S."/>
            <person name="Motooka D."/>
            <person name="Fukushima K."/>
        </authorList>
    </citation>
    <scope>NUCLEOTIDE SEQUENCE</scope>
    <source>
        <strain evidence="4">TY812</strain>
    </source>
</reference>
<organism evidence="4 5">
    <name type="scientific">Mycobacterium paragordonae</name>
    <dbReference type="NCBI Taxonomy" id="1389713"/>
    <lineage>
        <taxon>Bacteria</taxon>
        <taxon>Bacillati</taxon>
        <taxon>Actinomycetota</taxon>
        <taxon>Actinomycetes</taxon>
        <taxon>Mycobacteriales</taxon>
        <taxon>Mycobacteriaceae</taxon>
        <taxon>Mycobacterium</taxon>
    </lineage>
</organism>
<dbReference type="GO" id="GO:0045454">
    <property type="term" value="P:cell redox homeostasis"/>
    <property type="evidence" value="ECO:0007669"/>
    <property type="project" value="InterPro"/>
</dbReference>
<comment type="caution">
    <text evidence="4">The sequence shown here is derived from an EMBL/GenBank/DDBJ whole genome shotgun (WGS) entry which is preliminary data.</text>
</comment>
<dbReference type="PROSITE" id="PS51354">
    <property type="entry name" value="GLUTAREDOXIN_2"/>
    <property type="match status" value="1"/>
</dbReference>
<dbReference type="InterPro" id="IPR036249">
    <property type="entry name" value="Thioredoxin-like_sf"/>
</dbReference>
<dbReference type="Proteomes" id="UP001229081">
    <property type="component" value="Unassembled WGS sequence"/>
</dbReference>
<accession>A0AAJ1SFI0</accession>
<comment type="function">
    <text evidence="1">Electron transport system for the ribonucleotide reductase system NrdEF.</text>
</comment>
<evidence type="ECO:0000256" key="2">
    <source>
        <dbReference type="ARBA" id="ARBA00017945"/>
    </source>
</evidence>